<organism evidence="2 3">
    <name type="scientific">Candidatus Kaiserbacteria bacterium GW2011_GWB1_52_6</name>
    <dbReference type="NCBI Taxonomy" id="1618674"/>
    <lineage>
        <taxon>Bacteria</taxon>
        <taxon>Candidatus Kaiseribacteriota</taxon>
    </lineage>
</organism>
<sequence>MDNSRLSRSSAGYTIAAIVAILFSTALTIAKESYTPLLAAMKSISHHWTVHGVIVLAVFLILGALLSRRSWNIGGMMLASTVFISTAISGFALLFFFLTL</sequence>
<feature type="transmembrane region" description="Helical" evidence="1">
    <location>
        <begin position="50"/>
        <end position="66"/>
    </location>
</feature>
<dbReference type="AlphaFoldDB" id="A0A0G1X971"/>
<dbReference type="Proteomes" id="UP000034185">
    <property type="component" value="Unassembled WGS sequence"/>
</dbReference>
<feature type="transmembrane region" description="Helical" evidence="1">
    <location>
        <begin position="78"/>
        <end position="98"/>
    </location>
</feature>
<evidence type="ECO:0000313" key="3">
    <source>
        <dbReference type="Proteomes" id="UP000034185"/>
    </source>
</evidence>
<protein>
    <submittedName>
        <fullName evidence="2">Uncharacterized protein</fullName>
    </submittedName>
</protein>
<evidence type="ECO:0000256" key="1">
    <source>
        <dbReference type="SAM" id="Phobius"/>
    </source>
</evidence>
<reference evidence="2 3" key="1">
    <citation type="journal article" date="2015" name="Nature">
        <title>rRNA introns, odd ribosomes, and small enigmatic genomes across a large radiation of phyla.</title>
        <authorList>
            <person name="Brown C.T."/>
            <person name="Hug L.A."/>
            <person name="Thomas B.C."/>
            <person name="Sharon I."/>
            <person name="Castelle C.J."/>
            <person name="Singh A."/>
            <person name="Wilkins M.J."/>
            <person name="Williams K.H."/>
            <person name="Banfield J.F."/>
        </authorList>
    </citation>
    <scope>NUCLEOTIDE SEQUENCE [LARGE SCALE GENOMIC DNA]</scope>
</reference>
<keyword evidence="1" id="KW-0472">Membrane</keyword>
<evidence type="ECO:0000313" key="2">
    <source>
        <dbReference type="EMBL" id="KKW27390.1"/>
    </source>
</evidence>
<dbReference type="EMBL" id="LCRA01000015">
    <property type="protein sequence ID" value="KKW27390.1"/>
    <property type="molecule type" value="Genomic_DNA"/>
</dbReference>
<accession>A0A0G1X971</accession>
<feature type="transmembrane region" description="Helical" evidence="1">
    <location>
        <begin position="12"/>
        <end position="30"/>
    </location>
</feature>
<name>A0A0G1X971_9BACT</name>
<comment type="caution">
    <text evidence="2">The sequence shown here is derived from an EMBL/GenBank/DDBJ whole genome shotgun (WGS) entry which is preliminary data.</text>
</comment>
<keyword evidence="1" id="KW-0812">Transmembrane</keyword>
<gene>
    <name evidence="2" type="ORF">UY70_C0015G0011</name>
</gene>
<keyword evidence="1" id="KW-1133">Transmembrane helix</keyword>
<proteinExistence type="predicted"/>